<feature type="region of interest" description="Disordered" evidence="1">
    <location>
        <begin position="1"/>
        <end position="65"/>
    </location>
</feature>
<proteinExistence type="predicted"/>
<feature type="compositionally biased region" description="Basic and acidic residues" evidence="1">
    <location>
        <begin position="25"/>
        <end position="62"/>
    </location>
</feature>
<reference evidence="2 3" key="1">
    <citation type="journal article" date="2021" name="J. Hered.">
        <title>A chromosome-level genome assembly of the parasitoid wasp, Cotesia glomerata (Hymenoptera: Braconidae).</title>
        <authorList>
            <person name="Pinto B.J."/>
            <person name="Weis J.J."/>
            <person name="Gamble T."/>
            <person name="Ode P.J."/>
            <person name="Paul R."/>
            <person name="Zaspel J.M."/>
        </authorList>
    </citation>
    <scope>NUCLEOTIDE SEQUENCE [LARGE SCALE GENOMIC DNA]</scope>
    <source>
        <strain evidence="2">CgM1</strain>
    </source>
</reference>
<evidence type="ECO:0000313" key="2">
    <source>
        <dbReference type="EMBL" id="KAH0533625.1"/>
    </source>
</evidence>
<keyword evidence="3" id="KW-1185">Reference proteome</keyword>
<accession>A0AAV7HUI8</accession>
<evidence type="ECO:0000256" key="1">
    <source>
        <dbReference type="SAM" id="MobiDB-lite"/>
    </source>
</evidence>
<name>A0AAV7HUI8_COTGL</name>
<comment type="caution">
    <text evidence="2">The sequence shown here is derived from an EMBL/GenBank/DDBJ whole genome shotgun (WGS) entry which is preliminary data.</text>
</comment>
<dbReference type="EMBL" id="JAHXZJ010003020">
    <property type="protein sequence ID" value="KAH0533625.1"/>
    <property type="molecule type" value="Genomic_DNA"/>
</dbReference>
<sequence length="397" mass="46360">MSDDSDNEPLSMRELLHEWNIPEDIDNKELDNSRNENTHSHEVYDSDDEGSGHEETENHDETENQIDYFPSLNLKELLTFAPEGKNILTDYEQNEKLNSTNQQTLIDIIGRFLFPWLEKKLRTYSPNECLSVYFIKPVPKRLSPTNKPIAMRGKLPDKIRNLKWTSGISRGKKRKNNALAISIEEKHQKYNELLGEHVDAINWLKTRINPWSSVEAKWNSTFEIRNCSTHKTVREFIDEWPILNDLRVRFILELSMLPYLVPPKGRNSKKIKHGCKEASETIVLFVENPGDIDTEMENQKLRALNKKDTVQPYVIIQGNELEHNQVFLVVDSIKYQFNSAMKAVDCLFKCFHVFQAQYPKDSAHIHLLIQRCLYTITTKYDVLPSTILEIVEVFERL</sequence>
<dbReference type="AlphaFoldDB" id="A0AAV7HUI8"/>
<evidence type="ECO:0000313" key="3">
    <source>
        <dbReference type="Proteomes" id="UP000826195"/>
    </source>
</evidence>
<organism evidence="2 3">
    <name type="scientific">Cotesia glomerata</name>
    <name type="common">Lepidopteran parasitic wasp</name>
    <name type="synonym">Apanteles glomeratus</name>
    <dbReference type="NCBI Taxonomy" id="32391"/>
    <lineage>
        <taxon>Eukaryota</taxon>
        <taxon>Metazoa</taxon>
        <taxon>Ecdysozoa</taxon>
        <taxon>Arthropoda</taxon>
        <taxon>Hexapoda</taxon>
        <taxon>Insecta</taxon>
        <taxon>Pterygota</taxon>
        <taxon>Neoptera</taxon>
        <taxon>Endopterygota</taxon>
        <taxon>Hymenoptera</taxon>
        <taxon>Apocrita</taxon>
        <taxon>Ichneumonoidea</taxon>
        <taxon>Braconidae</taxon>
        <taxon>Microgastrinae</taxon>
        <taxon>Cotesia</taxon>
    </lineage>
</organism>
<dbReference type="Proteomes" id="UP000826195">
    <property type="component" value="Unassembled WGS sequence"/>
</dbReference>
<gene>
    <name evidence="2" type="ORF">KQX54_000387</name>
</gene>
<protein>
    <submittedName>
        <fullName evidence="2">Uncharacterized protein</fullName>
    </submittedName>
</protein>